<dbReference type="EMBL" id="JAAQOM010000029">
    <property type="protein sequence ID" value="NIA57843.1"/>
    <property type="molecule type" value="Genomic_DNA"/>
</dbReference>
<gene>
    <name evidence="1" type="ORF">HAV22_29880</name>
</gene>
<accession>A0ABX0PN07</accession>
<name>A0ABX0PN07_9BURK</name>
<dbReference type="Proteomes" id="UP000716322">
    <property type="component" value="Unassembled WGS sequence"/>
</dbReference>
<sequence>MSTLSEEAGIVATLGGAPTGFQTYDATGLLNAVAQAATPAPPQDTANTAASPATPVSAAVPGDWGTILKSDPGLTSTALADAVAQGIVNTIDVYA</sequence>
<dbReference type="RefSeq" id="WP_166865194.1">
    <property type="nucleotide sequence ID" value="NZ_JAAQOM010000029.1"/>
</dbReference>
<comment type="caution">
    <text evidence="1">The sequence shown here is derived from an EMBL/GenBank/DDBJ whole genome shotgun (WGS) entry which is preliminary data.</text>
</comment>
<evidence type="ECO:0000313" key="2">
    <source>
        <dbReference type="Proteomes" id="UP000716322"/>
    </source>
</evidence>
<reference evidence="1 2" key="1">
    <citation type="submission" date="2020-03" db="EMBL/GenBank/DDBJ databases">
        <title>Genome sequence of strain Massilia sp. TW-1.</title>
        <authorList>
            <person name="Chaudhary D.K."/>
        </authorList>
    </citation>
    <scope>NUCLEOTIDE SEQUENCE [LARGE SCALE GENOMIC DNA]</scope>
    <source>
        <strain evidence="1 2">TW-1</strain>
    </source>
</reference>
<organism evidence="1 2">
    <name type="scientific">Telluria antibiotica</name>
    <dbReference type="NCBI Taxonomy" id="2717319"/>
    <lineage>
        <taxon>Bacteria</taxon>
        <taxon>Pseudomonadati</taxon>
        <taxon>Pseudomonadota</taxon>
        <taxon>Betaproteobacteria</taxon>
        <taxon>Burkholderiales</taxon>
        <taxon>Oxalobacteraceae</taxon>
        <taxon>Telluria group</taxon>
        <taxon>Telluria</taxon>
    </lineage>
</organism>
<protein>
    <submittedName>
        <fullName evidence="1">Uncharacterized protein</fullName>
    </submittedName>
</protein>
<keyword evidence="2" id="KW-1185">Reference proteome</keyword>
<evidence type="ECO:0000313" key="1">
    <source>
        <dbReference type="EMBL" id="NIA57843.1"/>
    </source>
</evidence>
<proteinExistence type="predicted"/>